<reference evidence="1" key="1">
    <citation type="submission" date="2020-04" db="EMBL/GenBank/DDBJ databases">
        <title>Deep metagenomics examines the oral microbiome during advanced dental caries in children, revealing novel taxa and co-occurrences with host molecules.</title>
        <authorList>
            <person name="Baker J.L."/>
            <person name="Morton J.T."/>
            <person name="Dinis M."/>
            <person name="Alvarez R."/>
            <person name="Tran N.C."/>
            <person name="Knight R."/>
            <person name="Edlund A."/>
        </authorList>
    </citation>
    <scope>NUCLEOTIDE SEQUENCE</scope>
    <source>
        <strain evidence="1">JCVI_32_bin.14</strain>
    </source>
</reference>
<proteinExistence type="predicted"/>
<dbReference type="RefSeq" id="WP_276639095.1">
    <property type="nucleotide sequence ID" value="NZ_CAJPSS010000025.1"/>
</dbReference>
<organism evidence="1 2">
    <name type="scientific">Dialister invisus</name>
    <dbReference type="NCBI Taxonomy" id="218538"/>
    <lineage>
        <taxon>Bacteria</taxon>
        <taxon>Bacillati</taxon>
        <taxon>Bacillota</taxon>
        <taxon>Negativicutes</taxon>
        <taxon>Veillonellales</taxon>
        <taxon>Veillonellaceae</taxon>
        <taxon>Dialister</taxon>
    </lineage>
</organism>
<name>A0A930B7N7_9FIRM</name>
<evidence type="ECO:0000313" key="1">
    <source>
        <dbReference type="EMBL" id="MBF1129069.1"/>
    </source>
</evidence>
<comment type="caution">
    <text evidence="1">The sequence shown here is derived from an EMBL/GenBank/DDBJ whole genome shotgun (WGS) entry which is preliminary data.</text>
</comment>
<gene>
    <name evidence="1" type="ORF">HXL70_03375</name>
</gene>
<accession>A0A930B7N7</accession>
<dbReference type="Proteomes" id="UP000757890">
    <property type="component" value="Unassembled WGS sequence"/>
</dbReference>
<dbReference type="EMBL" id="JABZMK010000010">
    <property type="protein sequence ID" value="MBF1129069.1"/>
    <property type="molecule type" value="Genomic_DNA"/>
</dbReference>
<sequence length="118" mass="13321">MRQIKPETAIKRRVKALQEALKAADEEKQTVVTPLIGQVARLEYQLQKLMEQLEVVGFVEEYKNGENQFGTKESTVSKAYSTTFKNYVSAIRTLVQCLPATAAPDAEDTLTEFIKNRP</sequence>
<protein>
    <submittedName>
        <fullName evidence="1">Uncharacterized protein</fullName>
    </submittedName>
</protein>
<evidence type="ECO:0000313" key="2">
    <source>
        <dbReference type="Proteomes" id="UP000757890"/>
    </source>
</evidence>
<dbReference type="AlphaFoldDB" id="A0A930B7N7"/>